<dbReference type="InterPro" id="IPR011010">
    <property type="entry name" value="DNA_brk_join_enz"/>
</dbReference>
<dbReference type="InterPro" id="IPR025269">
    <property type="entry name" value="SAM-like_dom"/>
</dbReference>
<evidence type="ECO:0000313" key="9">
    <source>
        <dbReference type="EMBL" id="PQO37586.1"/>
    </source>
</evidence>
<name>A0A2S8FZH1_9BACT</name>
<feature type="compositionally biased region" description="Basic and acidic residues" evidence="6">
    <location>
        <begin position="472"/>
        <end position="481"/>
    </location>
</feature>
<feature type="domain" description="Core-binding (CB)" evidence="8">
    <location>
        <begin position="88"/>
        <end position="188"/>
    </location>
</feature>
<dbReference type="GO" id="GO:0006310">
    <property type="term" value="P:DNA recombination"/>
    <property type="evidence" value="ECO:0007669"/>
    <property type="project" value="UniProtKB-KW"/>
</dbReference>
<dbReference type="PANTHER" id="PTHR30349:SF41">
    <property type="entry name" value="INTEGRASE_RECOMBINASE PROTEIN MJ0367-RELATED"/>
    <property type="match status" value="1"/>
</dbReference>
<feature type="region of interest" description="Disordered" evidence="6">
    <location>
        <begin position="391"/>
        <end position="481"/>
    </location>
</feature>
<evidence type="ECO:0000259" key="8">
    <source>
        <dbReference type="PROSITE" id="PS51900"/>
    </source>
</evidence>
<dbReference type="AlphaFoldDB" id="A0A2S8FZH1"/>
<dbReference type="OrthoDB" id="262002at2"/>
<feature type="compositionally biased region" description="Basic and acidic residues" evidence="6">
    <location>
        <begin position="436"/>
        <end position="445"/>
    </location>
</feature>
<evidence type="ECO:0000256" key="2">
    <source>
        <dbReference type="ARBA" id="ARBA00022908"/>
    </source>
</evidence>
<feature type="domain" description="Tyr recombinase" evidence="7">
    <location>
        <begin position="210"/>
        <end position="393"/>
    </location>
</feature>
<dbReference type="GO" id="GO:0003677">
    <property type="term" value="F:DNA binding"/>
    <property type="evidence" value="ECO:0007669"/>
    <property type="project" value="UniProtKB-UniRule"/>
</dbReference>
<dbReference type="EMBL" id="PUHY01000005">
    <property type="protein sequence ID" value="PQO37586.1"/>
    <property type="molecule type" value="Genomic_DNA"/>
</dbReference>
<protein>
    <recommendedName>
        <fullName evidence="11">Tyr recombinase domain-containing protein</fullName>
    </recommendedName>
</protein>
<evidence type="ECO:0000256" key="3">
    <source>
        <dbReference type="ARBA" id="ARBA00023125"/>
    </source>
</evidence>
<dbReference type="Gene3D" id="1.10.150.130">
    <property type="match status" value="1"/>
</dbReference>
<proteinExistence type="inferred from homology"/>
<evidence type="ECO:0000256" key="6">
    <source>
        <dbReference type="SAM" id="MobiDB-lite"/>
    </source>
</evidence>
<accession>A0A2S8FZH1</accession>
<comment type="caution">
    <text evidence="9">The sequence shown here is derived from an EMBL/GenBank/DDBJ whole genome shotgun (WGS) entry which is preliminary data.</text>
</comment>
<evidence type="ECO:0000256" key="4">
    <source>
        <dbReference type="ARBA" id="ARBA00023172"/>
    </source>
</evidence>
<gene>
    <name evidence="9" type="ORF">C5Y83_06475</name>
</gene>
<dbReference type="CDD" id="cd00397">
    <property type="entry name" value="DNA_BRE_C"/>
    <property type="match status" value="1"/>
</dbReference>
<evidence type="ECO:0000256" key="5">
    <source>
        <dbReference type="PROSITE-ProRule" id="PRU01248"/>
    </source>
</evidence>
<dbReference type="Pfam" id="PF13102">
    <property type="entry name" value="Phage_int_SAM_5"/>
    <property type="match status" value="1"/>
</dbReference>
<organism evidence="9 10">
    <name type="scientific">Blastopirellula marina</name>
    <dbReference type="NCBI Taxonomy" id="124"/>
    <lineage>
        <taxon>Bacteria</taxon>
        <taxon>Pseudomonadati</taxon>
        <taxon>Planctomycetota</taxon>
        <taxon>Planctomycetia</taxon>
        <taxon>Pirellulales</taxon>
        <taxon>Pirellulaceae</taxon>
        <taxon>Blastopirellula</taxon>
    </lineage>
</organism>
<evidence type="ECO:0008006" key="11">
    <source>
        <dbReference type="Google" id="ProtNLM"/>
    </source>
</evidence>
<dbReference type="InterPro" id="IPR044068">
    <property type="entry name" value="CB"/>
</dbReference>
<dbReference type="GO" id="GO:0015074">
    <property type="term" value="P:DNA integration"/>
    <property type="evidence" value="ECO:0007669"/>
    <property type="project" value="UniProtKB-KW"/>
</dbReference>
<keyword evidence="3 5" id="KW-0238">DNA-binding</keyword>
<dbReference type="InterPro" id="IPR010998">
    <property type="entry name" value="Integrase_recombinase_N"/>
</dbReference>
<dbReference type="Pfam" id="PF00589">
    <property type="entry name" value="Phage_integrase"/>
    <property type="match status" value="1"/>
</dbReference>
<keyword evidence="4" id="KW-0233">DNA recombination</keyword>
<dbReference type="PROSITE" id="PS51900">
    <property type="entry name" value="CB"/>
    <property type="match status" value="1"/>
</dbReference>
<dbReference type="InterPro" id="IPR050090">
    <property type="entry name" value="Tyrosine_recombinase_XerCD"/>
</dbReference>
<dbReference type="PANTHER" id="PTHR30349">
    <property type="entry name" value="PHAGE INTEGRASE-RELATED"/>
    <property type="match status" value="1"/>
</dbReference>
<evidence type="ECO:0000256" key="1">
    <source>
        <dbReference type="ARBA" id="ARBA00008857"/>
    </source>
</evidence>
<dbReference type="SUPFAM" id="SSF56349">
    <property type="entry name" value="DNA breaking-rejoining enzymes"/>
    <property type="match status" value="1"/>
</dbReference>
<evidence type="ECO:0000313" key="10">
    <source>
        <dbReference type="Proteomes" id="UP000238322"/>
    </source>
</evidence>
<dbReference type="Proteomes" id="UP000238322">
    <property type="component" value="Unassembled WGS sequence"/>
</dbReference>
<dbReference type="PROSITE" id="PS51898">
    <property type="entry name" value="TYR_RECOMBINASE"/>
    <property type="match status" value="1"/>
</dbReference>
<evidence type="ECO:0000259" key="7">
    <source>
        <dbReference type="PROSITE" id="PS51898"/>
    </source>
</evidence>
<comment type="similarity">
    <text evidence="1">Belongs to the 'phage' integrase family.</text>
</comment>
<keyword evidence="2" id="KW-0229">DNA integration</keyword>
<reference evidence="9 10" key="1">
    <citation type="submission" date="2018-02" db="EMBL/GenBank/DDBJ databases">
        <title>Comparative genomes isolates from brazilian mangrove.</title>
        <authorList>
            <person name="Araujo J.E."/>
            <person name="Taketani R.G."/>
            <person name="Silva M.C.P."/>
            <person name="Loureco M.V."/>
            <person name="Andreote F.D."/>
        </authorList>
    </citation>
    <scope>NUCLEOTIDE SEQUENCE [LARGE SCALE GENOMIC DNA]</scope>
    <source>
        <strain evidence="9 10">Hex-1 MGV</strain>
    </source>
</reference>
<feature type="compositionally biased region" description="Basic and acidic residues" evidence="6">
    <location>
        <begin position="395"/>
        <end position="415"/>
    </location>
</feature>
<dbReference type="InterPro" id="IPR002104">
    <property type="entry name" value="Integrase_catalytic"/>
</dbReference>
<sequence>MARLIPDSRKKHGWRYEPVISGKRLRFSFTCRLKRTAERTVLRIDDLIESAVHRTPLDGELLRWLEEIDERLFKQLVRAGLAKERAGHTVQSLTNAILESKEASVKPRTIVSMKQTQTSLIDFFGADCDITTITPGDADEFKSFLQSPRKISKRRKSGETYEKEQPGLAAETVQRRLRNAKSFFNFAVRKKFIKDNPFADMRTGQRGNRARMFHVDTALAYRVLDALPNARWRLLFSLYRWGGLRFNEALLLTWDDVVADQRVMMVPDEKGATHGRPVRKVPLFDEIEPYLLEVWEDLSSKTPGNTPIFVELLKGANPNQYLRNYFIRYLERAGITPWPRIFQNLRSTRATELSRIYASHVVRAILGHTEEVAQTNYLQPLEEDYDAIRQVSSRSTDEARKKPAEDARGKSDAFARRFTRTRHPMYNSRQSPSNHDSIKKPRENKPGVSFVDGNCDGSDARQNPSSRPGRTRTRDQGIMRT</sequence>
<dbReference type="InterPro" id="IPR013762">
    <property type="entry name" value="Integrase-like_cat_sf"/>
</dbReference>
<dbReference type="RefSeq" id="WP_105328835.1">
    <property type="nucleotide sequence ID" value="NZ_PUHY01000005.1"/>
</dbReference>
<dbReference type="Gene3D" id="1.10.443.10">
    <property type="entry name" value="Intergrase catalytic core"/>
    <property type="match status" value="1"/>
</dbReference>